<accession>A0A8S1BMT2</accession>
<feature type="compositionally biased region" description="Basic and acidic residues" evidence="1">
    <location>
        <begin position="626"/>
        <end position="642"/>
    </location>
</feature>
<name>A0A8S1BMT2_ARCPL</name>
<evidence type="ECO:0000256" key="1">
    <source>
        <dbReference type="SAM" id="MobiDB-lite"/>
    </source>
</evidence>
<feature type="compositionally biased region" description="Polar residues" evidence="1">
    <location>
        <begin position="169"/>
        <end position="183"/>
    </location>
</feature>
<feature type="compositionally biased region" description="Basic residues" evidence="1">
    <location>
        <begin position="498"/>
        <end position="509"/>
    </location>
</feature>
<gene>
    <name evidence="2" type="ORF">APLA_LOCUS17619</name>
</gene>
<feature type="compositionally biased region" description="Basic residues" evidence="1">
    <location>
        <begin position="416"/>
        <end position="430"/>
    </location>
</feature>
<dbReference type="EMBL" id="CADEBC010000858">
    <property type="protein sequence ID" value="CAB3261026.1"/>
    <property type="molecule type" value="Genomic_DNA"/>
</dbReference>
<comment type="caution">
    <text evidence="2">The sequence shown here is derived from an EMBL/GenBank/DDBJ whole genome shotgun (WGS) entry which is preliminary data.</text>
</comment>
<feature type="compositionally biased region" description="Low complexity" evidence="1">
    <location>
        <begin position="516"/>
        <end position="530"/>
    </location>
</feature>
<feature type="compositionally biased region" description="Polar residues" evidence="1">
    <location>
        <begin position="456"/>
        <end position="472"/>
    </location>
</feature>
<sequence>METYVRGFSYMPTNKVELVDMQDALERTWRNTRRERLKQREQKIWEEFVKEKDIVNTVCEDDQYQFLDQLPDSCVLQIMETELTKLKQAKQVDPEPQEQEESVQEEQTAVHSLEDEKDDCDMFHIFDDEKIEQSPVEDGVLNVSTNSPPVTVRERQPSPGASEELTIERPSSGSNTLSTGKSSENFTNVIESSIYCAKVKDLRLKITDELLDMVSVLDSRQIFSMEKEDITRMIKRSAEFCSRFNRIYLYQLQRQMQDIKRNNNLTLPFAKHTQFQSLMVRIVSLHQNLLQSFQVFRKSMEQTCCVRESVSALGALLGAARCATDLCAALRHPRDLTAAQQLYDDSVSALGALLGAARCATDLCAALRHPRDLTAAQQLYDDNLLTSCDKLEQFVNEYAVRCEEFLMGYANIMSGRSKKSKESKKTKKRPLLSMRKSSNNSEADSRLSMYSLGTVRLNTKPSSSKDVPCSDTNKSRCTLDDANSKSADVYKSDSKSPKAFRKSPRSRRPLMRDPHAGAPRAPRAPRAAQRALRDDIPTMVEGVLACASTHMLTDDSSPKAPPRRTKGINKDEISRKSLPNTPRRNKAINPKPATLIKGLIQTVNQEANLTKQYSPTIKTRTNHKNLNKEEKKKEEDNKKEVEENVDVEDNSVCVESPKVDSETCDSTKSRPQTLDPIKSVVVKPAAVKLETAVHSESPQVQPLDLGLIKPETNVESPKREALQSPQATKPHKMNGVEERKEKSKKSYDVERQTTSERLLVKSNSALIPGFLLHTTVPFDEITPIYCRKARGKI</sequence>
<proteinExistence type="predicted"/>
<feature type="region of interest" description="Disordered" evidence="1">
    <location>
        <begin position="136"/>
        <end position="183"/>
    </location>
</feature>
<protein>
    <submittedName>
        <fullName evidence="2">Uncharacterized protein</fullName>
    </submittedName>
</protein>
<keyword evidence="3" id="KW-1185">Reference proteome</keyword>
<feature type="region of interest" description="Disordered" evidence="1">
    <location>
        <begin position="551"/>
        <end position="589"/>
    </location>
</feature>
<evidence type="ECO:0000313" key="2">
    <source>
        <dbReference type="EMBL" id="CAB3261026.1"/>
    </source>
</evidence>
<dbReference type="AlphaFoldDB" id="A0A8S1BMT2"/>
<feature type="region of interest" description="Disordered" evidence="1">
    <location>
        <begin position="611"/>
        <end position="645"/>
    </location>
</feature>
<feature type="region of interest" description="Disordered" evidence="1">
    <location>
        <begin position="416"/>
        <end position="530"/>
    </location>
</feature>
<organism evidence="2 3">
    <name type="scientific">Arctia plantaginis</name>
    <name type="common">Wood tiger moth</name>
    <name type="synonym">Phalaena plantaginis</name>
    <dbReference type="NCBI Taxonomy" id="874455"/>
    <lineage>
        <taxon>Eukaryota</taxon>
        <taxon>Metazoa</taxon>
        <taxon>Ecdysozoa</taxon>
        <taxon>Arthropoda</taxon>
        <taxon>Hexapoda</taxon>
        <taxon>Insecta</taxon>
        <taxon>Pterygota</taxon>
        <taxon>Neoptera</taxon>
        <taxon>Endopterygota</taxon>
        <taxon>Lepidoptera</taxon>
        <taxon>Glossata</taxon>
        <taxon>Ditrysia</taxon>
        <taxon>Noctuoidea</taxon>
        <taxon>Erebidae</taxon>
        <taxon>Arctiinae</taxon>
        <taxon>Arctia</taxon>
    </lineage>
</organism>
<evidence type="ECO:0000313" key="3">
    <source>
        <dbReference type="Proteomes" id="UP000494106"/>
    </source>
</evidence>
<feature type="compositionally biased region" description="Acidic residues" evidence="1">
    <location>
        <begin position="95"/>
        <end position="104"/>
    </location>
</feature>
<dbReference type="Proteomes" id="UP000494106">
    <property type="component" value="Unassembled WGS sequence"/>
</dbReference>
<dbReference type="OrthoDB" id="8193942at2759"/>
<feature type="compositionally biased region" description="Basic and acidic residues" evidence="1">
    <location>
        <begin position="473"/>
        <end position="496"/>
    </location>
</feature>
<feature type="region of interest" description="Disordered" evidence="1">
    <location>
        <begin position="714"/>
        <end position="752"/>
    </location>
</feature>
<feature type="region of interest" description="Disordered" evidence="1">
    <location>
        <begin position="88"/>
        <end position="109"/>
    </location>
</feature>
<reference evidence="2 3" key="1">
    <citation type="submission" date="2020-04" db="EMBL/GenBank/DDBJ databases">
        <authorList>
            <person name="Wallbank WR R."/>
            <person name="Pardo Diaz C."/>
            <person name="Kozak K."/>
            <person name="Martin S."/>
            <person name="Jiggins C."/>
            <person name="Moest M."/>
            <person name="Warren A I."/>
            <person name="Byers J.R.P. K."/>
            <person name="Montejo-Kovacevich G."/>
            <person name="Yen C E."/>
        </authorList>
    </citation>
    <scope>NUCLEOTIDE SEQUENCE [LARGE SCALE GENOMIC DNA]</scope>
</reference>
<feature type="compositionally biased region" description="Basic and acidic residues" evidence="1">
    <location>
        <begin position="734"/>
        <end position="752"/>
    </location>
</feature>